<dbReference type="SUPFAM" id="SSF49464">
    <property type="entry name" value="Carboxypeptidase regulatory domain-like"/>
    <property type="match status" value="1"/>
</dbReference>
<dbReference type="SUPFAM" id="SSF56935">
    <property type="entry name" value="Porins"/>
    <property type="match status" value="1"/>
</dbReference>
<evidence type="ECO:0000313" key="3">
    <source>
        <dbReference type="EMBL" id="MCW9705310.1"/>
    </source>
</evidence>
<evidence type="ECO:0000259" key="2">
    <source>
        <dbReference type="Pfam" id="PF07715"/>
    </source>
</evidence>
<dbReference type="NCBIfam" id="TIGR04056">
    <property type="entry name" value="OMP_RagA_SusC"/>
    <property type="match status" value="1"/>
</dbReference>
<keyword evidence="1" id="KW-0813">Transport</keyword>
<reference evidence="3 4" key="1">
    <citation type="submission" date="2021-03" db="EMBL/GenBank/DDBJ databases">
        <title>Aliifodinibius sp. nov., a new bacterium isolated from saline soil.</title>
        <authorList>
            <person name="Galisteo C."/>
            <person name="De La Haba R."/>
            <person name="Sanchez-Porro C."/>
            <person name="Ventosa A."/>
        </authorList>
    </citation>
    <scope>NUCLEOTIDE SEQUENCE [LARGE SCALE GENOMIC DNA]</scope>
    <source>
        <strain evidence="3 4">1BSP15-2V2</strain>
    </source>
</reference>
<dbReference type="Gene3D" id="2.170.130.10">
    <property type="entry name" value="TonB-dependent receptor, plug domain"/>
    <property type="match status" value="1"/>
</dbReference>
<dbReference type="Gene3D" id="2.60.40.1120">
    <property type="entry name" value="Carboxypeptidase-like, regulatory domain"/>
    <property type="match status" value="1"/>
</dbReference>
<dbReference type="EMBL" id="JAGGJA010000001">
    <property type="protein sequence ID" value="MCW9705310.1"/>
    <property type="molecule type" value="Genomic_DNA"/>
</dbReference>
<dbReference type="Proteomes" id="UP001207918">
    <property type="component" value="Unassembled WGS sequence"/>
</dbReference>
<dbReference type="InterPro" id="IPR008969">
    <property type="entry name" value="CarboxyPept-like_regulatory"/>
</dbReference>
<keyword evidence="1" id="KW-1134">Transmembrane beta strand</keyword>
<dbReference type="NCBIfam" id="TIGR04057">
    <property type="entry name" value="SusC_RagA_signa"/>
    <property type="match status" value="1"/>
</dbReference>
<dbReference type="InterPro" id="IPR039426">
    <property type="entry name" value="TonB-dep_rcpt-like"/>
</dbReference>
<comment type="subcellular location">
    <subcellularLocation>
        <location evidence="1">Cell outer membrane</location>
        <topology evidence="1">Multi-pass membrane protein</topology>
    </subcellularLocation>
</comment>
<dbReference type="InterPro" id="IPR023996">
    <property type="entry name" value="TonB-dep_OMP_SusC/RagA"/>
</dbReference>
<sequence>MLNKVAKEHPDKSQMKSITVALIGIMLLAFSSAGLASAGSIQLKQEKQQSQLEGQFALNQKKEADYQQLSLALDNVKLVSALSQLAEKVGVGFSYQEYAIPNKKVTVNLNGVSIYEALNVLLKDTNLEATLAPDRDILIIRQKLSPVLKTKLETVTGTVTDAQSGETLPGVNVMIKGTNTGTSTEGEGYFELNAPSLQDTLIFTFVGYERQEVPIAGRTEINIELAPKTVEGEEMVVVAFGEQEKEDVIGAVTSVSSDDLQKASSGGNLTTSLAGQMAGVISYQRSGEPGQDNADFFIRGVTTFGYKQDPLILIDDIEVSSTELARLEPDDIASFSILKDATATSLYGSRAANGVILIKTKQGYQGKPTISVRMENSISMPTQEIKLADPITYMELHNEAALTRDPLAVLPYSDRKIDNTKLGVDPYMYPSTDWREALFKDYAMNQRINLNVRGGGNVARYYVAGSVDQDNGVLKVDNRNNFNNNINLKNYNLRSNVDISLTNTTDIAVKLSGDFDDYEGPLEGGAEIYEMVMRTDPVRFPPVYQRDDEHQYVDHPMFGNYEEGGSYMLNPYAEMVRGYRHYNRSVMSAQFEAEQDLSFLTEGLKLSGLLNTRREAFSEVSRSYDPFWYSTSSFDQASGNYQINLLNEGEGTEYLSYNPGSETVVSSFYMQSELNYQNSFLNKHDISGLLVFTTRNEVASNASDLQSSLPRRNVNLAGRATYTYDSRYYAEFNFGYNGSERFHKDFRFGFFPSVGVAWNVSNEPFWEPIADKVDKLKFRATYGLSGNDAIGSLSDRFLYLSNVNMNDASRGAVFGRDNGYYREGMSLSRYSNPAITWERAKKLNLGLEISLFERLNIQADIFREQRNNILMDRVAIPASMGLSDTPQANVGEAVSRGFDLSMDYSQFFGNTWWLQGRANFTYATSEYLTYEEYEYDQEWWKSREGYPIEQRWGYIAESLFVDDEEADNAPRQNFGEYGGGDIKYRDVNGDGEITELDQVPIGYPTTPEIVYGFGFSAGYKNLDISAFFQGSARSSFWINVGQTTPFIGDQQLLQAYAEDHWSEDDRDIYALWPRLSSSSIGTDNNSQTSTWFMRDGSFVRLKQLEVGYTLPQKFLQQFYVDDLRIYANGSNLLTWSKFDLWDVEMAGEGLGYPIQKVFNLGIHVSF</sequence>
<dbReference type="InterPro" id="IPR023997">
    <property type="entry name" value="TonB-dep_OMP_SusC/RagA_CS"/>
</dbReference>
<evidence type="ECO:0000256" key="1">
    <source>
        <dbReference type="PROSITE-ProRule" id="PRU01360"/>
    </source>
</evidence>
<proteinExistence type="inferred from homology"/>
<dbReference type="InterPro" id="IPR037066">
    <property type="entry name" value="Plug_dom_sf"/>
</dbReference>
<keyword evidence="1" id="KW-0998">Cell outer membrane</keyword>
<protein>
    <submittedName>
        <fullName evidence="3">SusC/RagA family TonB-linked outer membrane protein</fullName>
    </submittedName>
</protein>
<dbReference type="RefSeq" id="WP_265763971.1">
    <property type="nucleotide sequence ID" value="NZ_JAGGJA010000001.1"/>
</dbReference>
<dbReference type="InterPro" id="IPR012910">
    <property type="entry name" value="Plug_dom"/>
</dbReference>
<organism evidence="3 4">
    <name type="scientific">Fodinibius salsisoli</name>
    <dbReference type="NCBI Taxonomy" id="2820877"/>
    <lineage>
        <taxon>Bacteria</taxon>
        <taxon>Pseudomonadati</taxon>
        <taxon>Balneolota</taxon>
        <taxon>Balneolia</taxon>
        <taxon>Balneolales</taxon>
        <taxon>Balneolaceae</taxon>
        <taxon>Fodinibius</taxon>
    </lineage>
</organism>
<keyword evidence="4" id="KW-1185">Reference proteome</keyword>
<comment type="similarity">
    <text evidence="1">Belongs to the TonB-dependent receptor family.</text>
</comment>
<accession>A0ABT3PHC1</accession>
<dbReference type="Pfam" id="PF13715">
    <property type="entry name" value="CarbopepD_reg_2"/>
    <property type="match status" value="1"/>
</dbReference>
<comment type="caution">
    <text evidence="3">The sequence shown here is derived from an EMBL/GenBank/DDBJ whole genome shotgun (WGS) entry which is preliminary data.</text>
</comment>
<feature type="domain" description="TonB-dependent receptor plug" evidence="2">
    <location>
        <begin position="245"/>
        <end position="355"/>
    </location>
</feature>
<dbReference type="PROSITE" id="PS52016">
    <property type="entry name" value="TONB_DEPENDENT_REC_3"/>
    <property type="match status" value="1"/>
</dbReference>
<keyword evidence="1" id="KW-0812">Transmembrane</keyword>
<gene>
    <name evidence="3" type="ORF">J6I44_00525</name>
</gene>
<dbReference type="Pfam" id="PF07715">
    <property type="entry name" value="Plug"/>
    <property type="match status" value="1"/>
</dbReference>
<evidence type="ECO:0000313" key="4">
    <source>
        <dbReference type="Proteomes" id="UP001207918"/>
    </source>
</evidence>
<name>A0ABT3PHC1_9BACT</name>
<keyword evidence="1" id="KW-0472">Membrane</keyword>